<protein>
    <submittedName>
        <fullName evidence="3">Uncharacterized protein</fullName>
    </submittedName>
</protein>
<organism evidence="3 4">
    <name type="scientific">Sulfitobacter marinus</name>
    <dbReference type="NCBI Taxonomy" id="394264"/>
    <lineage>
        <taxon>Bacteria</taxon>
        <taxon>Pseudomonadati</taxon>
        <taxon>Pseudomonadota</taxon>
        <taxon>Alphaproteobacteria</taxon>
        <taxon>Rhodobacterales</taxon>
        <taxon>Roseobacteraceae</taxon>
        <taxon>Sulfitobacter</taxon>
    </lineage>
</organism>
<dbReference type="AlphaFoldDB" id="A0A1I6T204"/>
<keyword evidence="2" id="KW-1133">Transmembrane helix</keyword>
<keyword evidence="2" id="KW-0812">Transmembrane</keyword>
<evidence type="ECO:0000256" key="2">
    <source>
        <dbReference type="SAM" id="Phobius"/>
    </source>
</evidence>
<gene>
    <name evidence="3" type="ORF">SAMN04488040_1986</name>
</gene>
<name>A0A1I6T204_9RHOB</name>
<sequence>MTIDLFVGSLMILTLAAIAIVSLTTRKRDDEERNRWSNFQSDDDDQNNLPGM</sequence>
<accession>A0A1I6T204</accession>
<evidence type="ECO:0000313" key="4">
    <source>
        <dbReference type="Proteomes" id="UP000199239"/>
    </source>
</evidence>
<feature type="region of interest" description="Disordered" evidence="1">
    <location>
        <begin position="27"/>
        <end position="52"/>
    </location>
</feature>
<dbReference type="RefSeq" id="WP_175498543.1">
    <property type="nucleotide sequence ID" value="NZ_FPAJ01000003.1"/>
</dbReference>
<dbReference type="Proteomes" id="UP000199239">
    <property type="component" value="Unassembled WGS sequence"/>
</dbReference>
<evidence type="ECO:0000256" key="1">
    <source>
        <dbReference type="SAM" id="MobiDB-lite"/>
    </source>
</evidence>
<keyword evidence="4" id="KW-1185">Reference proteome</keyword>
<reference evidence="4" key="1">
    <citation type="submission" date="2016-10" db="EMBL/GenBank/DDBJ databases">
        <authorList>
            <person name="Varghese N."/>
            <person name="Submissions S."/>
        </authorList>
    </citation>
    <scope>NUCLEOTIDE SEQUENCE [LARGE SCALE GENOMIC DNA]</scope>
    <source>
        <strain evidence="4">DSM 23422</strain>
    </source>
</reference>
<keyword evidence="2" id="KW-0472">Membrane</keyword>
<feature type="transmembrane region" description="Helical" evidence="2">
    <location>
        <begin position="6"/>
        <end position="25"/>
    </location>
</feature>
<dbReference type="STRING" id="394264.SAMN04488040_1986"/>
<dbReference type="EMBL" id="FPAJ01000003">
    <property type="protein sequence ID" value="SFS83017.1"/>
    <property type="molecule type" value="Genomic_DNA"/>
</dbReference>
<proteinExistence type="predicted"/>
<evidence type="ECO:0000313" key="3">
    <source>
        <dbReference type="EMBL" id="SFS83017.1"/>
    </source>
</evidence>